<dbReference type="InterPro" id="IPR037069">
    <property type="entry name" value="AcylCoA_DH/ox_N_sf"/>
</dbReference>
<organism evidence="8 9">
    <name type="scientific">Rhodanobacter glycinis</name>
    <dbReference type="NCBI Taxonomy" id="582702"/>
    <lineage>
        <taxon>Bacteria</taxon>
        <taxon>Pseudomonadati</taxon>
        <taxon>Pseudomonadota</taxon>
        <taxon>Gammaproteobacteria</taxon>
        <taxon>Lysobacterales</taxon>
        <taxon>Rhodanobacteraceae</taxon>
        <taxon>Rhodanobacter</taxon>
    </lineage>
</organism>
<comment type="cofactor">
    <cofactor evidence="1">
        <name>FAD</name>
        <dbReference type="ChEBI" id="CHEBI:57692"/>
    </cofactor>
</comment>
<dbReference type="RefSeq" id="WP_147626157.1">
    <property type="nucleotide sequence ID" value="NZ_CP042807.1"/>
</dbReference>
<evidence type="ECO:0000256" key="1">
    <source>
        <dbReference type="ARBA" id="ARBA00001974"/>
    </source>
</evidence>
<dbReference type="GO" id="GO:0050660">
    <property type="term" value="F:flavin adenine dinucleotide binding"/>
    <property type="evidence" value="ECO:0007669"/>
    <property type="project" value="InterPro"/>
</dbReference>
<evidence type="ECO:0000256" key="4">
    <source>
        <dbReference type="ARBA" id="ARBA00022827"/>
    </source>
</evidence>
<evidence type="ECO:0000313" key="8">
    <source>
        <dbReference type="EMBL" id="QEE23400.1"/>
    </source>
</evidence>
<dbReference type="InterPro" id="IPR046373">
    <property type="entry name" value="Acyl-CoA_Oxase/DH_mid-dom_sf"/>
</dbReference>
<comment type="similarity">
    <text evidence="2">Belongs to the acyl-CoA dehydrogenase family.</text>
</comment>
<dbReference type="SUPFAM" id="SSF47203">
    <property type="entry name" value="Acyl-CoA dehydrogenase C-terminal domain-like"/>
    <property type="match status" value="1"/>
</dbReference>
<gene>
    <name evidence="8" type="ORF">CS053_01975</name>
</gene>
<dbReference type="InterPro" id="IPR013786">
    <property type="entry name" value="AcylCoA_DH/ox_N"/>
</dbReference>
<dbReference type="Gene3D" id="1.20.140.10">
    <property type="entry name" value="Butyryl-CoA Dehydrogenase, subunit A, domain 3"/>
    <property type="match status" value="1"/>
</dbReference>
<dbReference type="InterPro" id="IPR009100">
    <property type="entry name" value="AcylCoA_DH/oxidase_NM_dom_sf"/>
</dbReference>
<dbReference type="InterPro" id="IPR009075">
    <property type="entry name" value="AcylCo_DH/oxidase_C"/>
</dbReference>
<accession>A0A5B9DZ14</accession>
<evidence type="ECO:0000256" key="3">
    <source>
        <dbReference type="ARBA" id="ARBA00022630"/>
    </source>
</evidence>
<feature type="domain" description="Acyl-CoA dehydrogenase/oxidase N-terminal" evidence="7">
    <location>
        <begin position="6"/>
        <end position="116"/>
    </location>
</feature>
<keyword evidence="4" id="KW-0274">FAD</keyword>
<name>A0A5B9DZ14_9GAMM</name>
<dbReference type="Pfam" id="PF00441">
    <property type="entry name" value="Acyl-CoA_dh_1"/>
    <property type="match status" value="1"/>
</dbReference>
<dbReference type="PANTHER" id="PTHR43884">
    <property type="entry name" value="ACYL-COA DEHYDROGENASE"/>
    <property type="match status" value="1"/>
</dbReference>
<dbReference type="SUPFAM" id="SSF56645">
    <property type="entry name" value="Acyl-CoA dehydrogenase NM domain-like"/>
    <property type="match status" value="1"/>
</dbReference>
<evidence type="ECO:0000313" key="9">
    <source>
        <dbReference type="Proteomes" id="UP000321807"/>
    </source>
</evidence>
<keyword evidence="5" id="KW-0560">Oxidoreductase</keyword>
<reference evidence="8 9" key="1">
    <citation type="submission" date="2019-08" db="EMBL/GenBank/DDBJ databases">
        <title>Complete genome sequence of Rhodanobacter glycinis strain T01E-68 isolated from tomato root.</title>
        <authorList>
            <person name="Weon H.-Y."/>
            <person name="Lee S.A."/>
        </authorList>
    </citation>
    <scope>NUCLEOTIDE SEQUENCE [LARGE SCALE GENOMIC DNA]</scope>
    <source>
        <strain evidence="8 9">T01E-68</strain>
    </source>
</reference>
<proteinExistence type="inferred from homology"/>
<dbReference type="Pfam" id="PF02771">
    <property type="entry name" value="Acyl-CoA_dh_N"/>
    <property type="match status" value="1"/>
</dbReference>
<sequence>MDFRLSEDQQAFAEAAAALFTEHGNDDALRAHDASGAPYMQPLWPACIEMGLHGIVIPEAAGGLGLGMTELMVVLGAQGAAQALVPLWEHQLAAAALAHFGNDALTSRLLPAAMDGTTMWTVSLAALADPRDASLRLVRKGDGWRLDGHVPAVPLGADAQHALLAAECDGEPRLVALDLARSDVQRQPGLDQHHLGVADLVLDGVALDDDAVLANGAYAWFEPRAIACLASLQLGVTREQLRRTVAHVSERKQFGRAIGSFQLVVGALADVYIGVETLRSALWQLVYRLDAGLGALPQALAVRAQACELGHVAGHKAQHLHGGVGVDISHPMHRFLFWSRALAVAMGGSEAHLAQLGDWLAGHDQLGWKYDLPEFAP</sequence>
<feature type="domain" description="Acyl-CoA dehydrogenase/oxidase C-terminal" evidence="6">
    <location>
        <begin position="228"/>
        <end position="360"/>
    </location>
</feature>
<dbReference type="Proteomes" id="UP000321807">
    <property type="component" value="Chromosome"/>
</dbReference>
<dbReference type="AlphaFoldDB" id="A0A5B9DZ14"/>
<evidence type="ECO:0000259" key="6">
    <source>
        <dbReference type="Pfam" id="PF00441"/>
    </source>
</evidence>
<dbReference type="KEGG" id="rgl:CS053_01975"/>
<evidence type="ECO:0000259" key="7">
    <source>
        <dbReference type="Pfam" id="PF02771"/>
    </source>
</evidence>
<dbReference type="InterPro" id="IPR036250">
    <property type="entry name" value="AcylCo_DH-like_C"/>
</dbReference>
<dbReference type="EMBL" id="CP042807">
    <property type="protein sequence ID" value="QEE23400.1"/>
    <property type="molecule type" value="Genomic_DNA"/>
</dbReference>
<keyword evidence="3" id="KW-0285">Flavoprotein</keyword>
<evidence type="ECO:0000256" key="2">
    <source>
        <dbReference type="ARBA" id="ARBA00009347"/>
    </source>
</evidence>
<evidence type="ECO:0000256" key="5">
    <source>
        <dbReference type="ARBA" id="ARBA00023002"/>
    </source>
</evidence>
<dbReference type="Gene3D" id="2.40.110.10">
    <property type="entry name" value="Butyryl-CoA Dehydrogenase, subunit A, domain 2"/>
    <property type="match status" value="1"/>
</dbReference>
<dbReference type="PANTHER" id="PTHR43884:SF20">
    <property type="entry name" value="ACYL-COA DEHYDROGENASE FADE28"/>
    <property type="match status" value="1"/>
</dbReference>
<dbReference type="GO" id="GO:0003995">
    <property type="term" value="F:acyl-CoA dehydrogenase activity"/>
    <property type="evidence" value="ECO:0007669"/>
    <property type="project" value="TreeGrafter"/>
</dbReference>
<dbReference type="Gene3D" id="1.10.540.10">
    <property type="entry name" value="Acyl-CoA dehydrogenase/oxidase, N-terminal domain"/>
    <property type="match status" value="1"/>
</dbReference>
<protein>
    <submittedName>
        <fullName evidence="8">Acyl-CoA dehydrogenase</fullName>
    </submittedName>
</protein>